<accession>A0A1C3HIR9</accession>
<sequence length="77" mass="8311">MQTDGSPPAGTSRRLIYAGVAAVLVLLMLSFRGDAQSHGHSGLHATGLQRMHQVTTPDAYGCVKARIKKQLRRLAQL</sequence>
<evidence type="ECO:0000256" key="1">
    <source>
        <dbReference type="SAM" id="Phobius"/>
    </source>
</evidence>
<organism evidence="2">
    <name type="scientific">Serratia marcescens</name>
    <dbReference type="NCBI Taxonomy" id="615"/>
    <lineage>
        <taxon>Bacteria</taxon>
        <taxon>Pseudomonadati</taxon>
        <taxon>Pseudomonadota</taxon>
        <taxon>Gammaproteobacteria</taxon>
        <taxon>Enterobacterales</taxon>
        <taxon>Yersiniaceae</taxon>
        <taxon>Serratia</taxon>
    </lineage>
</organism>
<keyword evidence="1" id="KW-0472">Membrane</keyword>
<feature type="transmembrane region" description="Helical" evidence="1">
    <location>
        <begin position="15"/>
        <end position="31"/>
    </location>
</feature>
<evidence type="ECO:0000313" key="2">
    <source>
        <dbReference type="EMBL" id="SAY44912.1"/>
    </source>
</evidence>
<dbReference type="EMBL" id="LT575490">
    <property type="protein sequence ID" value="SAY44912.1"/>
    <property type="molecule type" value="Genomic_DNA"/>
</dbReference>
<name>A0A1C3HIR9_SERMA</name>
<proteinExistence type="predicted"/>
<keyword evidence="1" id="KW-0812">Transmembrane</keyword>
<reference evidence="2" key="1">
    <citation type="submission" date="2016-05" db="EMBL/GenBank/DDBJ databases">
        <authorList>
            <person name="Cock P.J.A."/>
            <person name="Cock P.J.A."/>
        </authorList>
    </citation>
    <scope>NUCLEOTIDE SEQUENCE</scope>
    <source>
        <strain evidence="2">PWN146_assembly</strain>
    </source>
</reference>
<gene>
    <name evidence="2" type="ORF">PWN146_03632</name>
</gene>
<keyword evidence="1" id="KW-1133">Transmembrane helix</keyword>
<dbReference type="AlphaFoldDB" id="A0A1C3HIR9"/>
<protein>
    <submittedName>
        <fullName evidence="2">Uncharacterized protein</fullName>
    </submittedName>
</protein>